<name>A0AAV6K573_9ERIC</name>
<accession>A0AAV6K573</accession>
<proteinExistence type="predicted"/>
<reference evidence="1" key="1">
    <citation type="submission" date="2020-08" db="EMBL/GenBank/DDBJ databases">
        <title>Plant Genome Project.</title>
        <authorList>
            <person name="Zhang R.-G."/>
        </authorList>
    </citation>
    <scope>NUCLEOTIDE SEQUENCE</scope>
    <source>
        <strain evidence="1">WSP0</strain>
        <tissue evidence="1">Leaf</tissue>
    </source>
</reference>
<dbReference type="Proteomes" id="UP000823749">
    <property type="component" value="Chromosome 5"/>
</dbReference>
<evidence type="ECO:0008006" key="3">
    <source>
        <dbReference type="Google" id="ProtNLM"/>
    </source>
</evidence>
<dbReference type="AlphaFoldDB" id="A0AAV6K573"/>
<gene>
    <name evidence="1" type="ORF">RHGRI_013340</name>
</gene>
<protein>
    <recommendedName>
        <fullName evidence="3">BZIP transcription factor</fullName>
    </recommendedName>
</protein>
<sequence length="99" mass="11259">MFLQTRDEQVAAEQEVNGDCFAEDEPPRKRGARATSLDMHRQLTRLREGQSQLRAENTRLLEENTQLRQGQASILQEVHQVQGTLADIMTILRPKGSSQ</sequence>
<dbReference type="EMBL" id="JACTNZ010000005">
    <property type="protein sequence ID" value="KAG5547606.1"/>
    <property type="molecule type" value="Genomic_DNA"/>
</dbReference>
<evidence type="ECO:0000313" key="2">
    <source>
        <dbReference type="Proteomes" id="UP000823749"/>
    </source>
</evidence>
<keyword evidence="2" id="KW-1185">Reference proteome</keyword>
<organism evidence="1 2">
    <name type="scientific">Rhododendron griersonianum</name>
    <dbReference type="NCBI Taxonomy" id="479676"/>
    <lineage>
        <taxon>Eukaryota</taxon>
        <taxon>Viridiplantae</taxon>
        <taxon>Streptophyta</taxon>
        <taxon>Embryophyta</taxon>
        <taxon>Tracheophyta</taxon>
        <taxon>Spermatophyta</taxon>
        <taxon>Magnoliopsida</taxon>
        <taxon>eudicotyledons</taxon>
        <taxon>Gunneridae</taxon>
        <taxon>Pentapetalae</taxon>
        <taxon>asterids</taxon>
        <taxon>Ericales</taxon>
        <taxon>Ericaceae</taxon>
        <taxon>Ericoideae</taxon>
        <taxon>Rhodoreae</taxon>
        <taxon>Rhododendron</taxon>
    </lineage>
</organism>
<evidence type="ECO:0000313" key="1">
    <source>
        <dbReference type="EMBL" id="KAG5547606.1"/>
    </source>
</evidence>
<comment type="caution">
    <text evidence="1">The sequence shown here is derived from an EMBL/GenBank/DDBJ whole genome shotgun (WGS) entry which is preliminary data.</text>
</comment>